<dbReference type="Pfam" id="PF10282">
    <property type="entry name" value="Lactonase"/>
    <property type="match status" value="1"/>
</dbReference>
<evidence type="ECO:0000256" key="2">
    <source>
        <dbReference type="SAM" id="SignalP"/>
    </source>
</evidence>
<organism evidence="3 4">
    <name type="scientific">Aspergillus parasiticus (strain ATCC 56775 / NRRL 5862 / SRRC 143 / SU-1)</name>
    <dbReference type="NCBI Taxonomy" id="1403190"/>
    <lineage>
        <taxon>Eukaryota</taxon>
        <taxon>Fungi</taxon>
        <taxon>Dikarya</taxon>
        <taxon>Ascomycota</taxon>
        <taxon>Pezizomycotina</taxon>
        <taxon>Eurotiomycetes</taxon>
        <taxon>Eurotiomycetidae</taxon>
        <taxon>Eurotiales</taxon>
        <taxon>Aspergillaceae</taxon>
        <taxon>Aspergillus</taxon>
        <taxon>Aspergillus subgen. Circumdati</taxon>
    </lineage>
</organism>
<comment type="similarity">
    <text evidence="1">Belongs to the cycloisomerase 2 family.</text>
</comment>
<dbReference type="Gene3D" id="2.130.10.10">
    <property type="entry name" value="YVTN repeat-like/Quinoprotein amine dehydrogenase"/>
    <property type="match status" value="1"/>
</dbReference>
<dbReference type="PANTHER" id="PTHR30344:SF1">
    <property type="entry name" value="6-PHOSPHOGLUCONOLACTONASE"/>
    <property type="match status" value="1"/>
</dbReference>
<evidence type="ECO:0000313" key="4">
    <source>
        <dbReference type="Proteomes" id="UP000033540"/>
    </source>
</evidence>
<dbReference type="InterPro" id="IPR019405">
    <property type="entry name" value="Lactonase_7-beta_prop"/>
</dbReference>
<dbReference type="OrthoDB" id="9972196at2759"/>
<dbReference type="PANTHER" id="PTHR30344">
    <property type="entry name" value="6-PHOSPHOGLUCONOLACTONASE-RELATED"/>
    <property type="match status" value="1"/>
</dbReference>
<feature type="signal peptide" evidence="2">
    <location>
        <begin position="1"/>
        <end position="19"/>
    </location>
</feature>
<sequence>MFLQSVLALSLALPSLSTAARLFATHYDGNVYSLNLEEKGDKFSLTKTHNLTTCGGAGSTSALTVDSARGLVWCVGEGTPGALTALKVWKDGKMFEEVVTVETPPGGVDSVTYGIDKQFLAIAHYGNSSISLFNIPFTDKQQVKPFDVVTLPPPKNVTEKQPKSQPHQVLLDPTESFILSPDLGADVVHVFAIDQKSGKLNKCGSNSTIYYDKGSGPRHGVFVTSSEGHHARRARSPHRERLMTRDGKKTTLYTVEELRGNVCSFDVSYVNNGCPVFKLLTCFRPYPGSNFPSNTTTLGEIRAAGPTLHISVRKDGKFDGKDSLVTLKPGQKTVTDDDLFSSGGKTPRSFVINRKGDLVAVGNQDSSTVVIIKRDPKTGKLLNEVASLLVGEAPAEGTWGGFSSIVWYE</sequence>
<dbReference type="AlphaFoldDB" id="A0A0F0IAH8"/>
<reference evidence="3 4" key="1">
    <citation type="submission" date="2015-02" db="EMBL/GenBank/DDBJ databases">
        <title>Draft genome sequence of Aspergillus parasiticus SU-1.</title>
        <authorList>
            <person name="Yu J."/>
            <person name="Fedorova N."/>
            <person name="Yin Y."/>
            <person name="Losada L."/>
            <person name="Zafar N."/>
            <person name="Taujale R."/>
            <person name="Ehrlich K.C."/>
            <person name="Bhatnagar D."/>
            <person name="Cleveland T.E."/>
            <person name="Bennett J.W."/>
            <person name="Nierman W.C."/>
        </authorList>
    </citation>
    <scope>NUCLEOTIDE SEQUENCE [LARGE SCALE GENOMIC DNA]</scope>
    <source>
        <strain evidence="4">ATCC 56775 / NRRL 5862 / SRRC 143 / SU-1</strain>
    </source>
</reference>
<proteinExistence type="inferred from homology"/>
<evidence type="ECO:0000313" key="3">
    <source>
        <dbReference type="EMBL" id="KJK64730.1"/>
    </source>
</evidence>
<comment type="caution">
    <text evidence="3">The sequence shown here is derived from an EMBL/GenBank/DDBJ whole genome shotgun (WGS) entry which is preliminary data.</text>
</comment>
<evidence type="ECO:0000256" key="1">
    <source>
        <dbReference type="ARBA" id="ARBA00005564"/>
    </source>
</evidence>
<name>A0A0F0IAH8_ASPPU</name>
<feature type="chain" id="PRO_5002443272" evidence="2">
    <location>
        <begin position="20"/>
        <end position="409"/>
    </location>
</feature>
<dbReference type="EMBL" id="JZEE01000388">
    <property type="protein sequence ID" value="KJK64730.1"/>
    <property type="molecule type" value="Genomic_DNA"/>
</dbReference>
<dbReference type="InterPro" id="IPR050282">
    <property type="entry name" value="Cycloisomerase_2"/>
</dbReference>
<dbReference type="InterPro" id="IPR015943">
    <property type="entry name" value="WD40/YVTN_repeat-like_dom_sf"/>
</dbReference>
<dbReference type="Proteomes" id="UP000033540">
    <property type="component" value="Unassembled WGS sequence"/>
</dbReference>
<dbReference type="GO" id="GO:0017057">
    <property type="term" value="F:6-phosphogluconolactonase activity"/>
    <property type="evidence" value="ECO:0007669"/>
    <property type="project" value="TreeGrafter"/>
</dbReference>
<keyword evidence="2" id="KW-0732">Signal</keyword>
<accession>A0A0F0IAH8</accession>
<gene>
    <name evidence="3" type="ORF">P875_00011028</name>
</gene>
<protein>
    <submittedName>
        <fullName evidence="3">Lactonase 7-bladed beta-propeller</fullName>
    </submittedName>
</protein>
<dbReference type="SUPFAM" id="SSF75011">
    <property type="entry name" value="3-carboxy-cis,cis-mucoante lactonizing enzyme"/>
    <property type="match status" value="1"/>
</dbReference>